<dbReference type="OrthoDB" id="7251828at2"/>
<keyword evidence="4" id="KW-0029">Amino-acid transport</keyword>
<organism evidence="7 8">
    <name type="scientific">Bradyrhizobium erythrophlei</name>
    <dbReference type="NCBI Taxonomy" id="1437360"/>
    <lineage>
        <taxon>Bacteria</taxon>
        <taxon>Pseudomonadati</taxon>
        <taxon>Pseudomonadota</taxon>
        <taxon>Alphaproteobacteria</taxon>
        <taxon>Hyphomicrobiales</taxon>
        <taxon>Nitrobacteraceae</taxon>
        <taxon>Bradyrhizobium</taxon>
    </lineage>
</organism>
<comment type="similarity">
    <text evidence="1">Belongs to the leucine-binding protein family.</text>
</comment>
<proteinExistence type="inferred from homology"/>
<dbReference type="AlphaFoldDB" id="A0A1M7UVW7"/>
<evidence type="ECO:0000256" key="4">
    <source>
        <dbReference type="ARBA" id="ARBA00022970"/>
    </source>
</evidence>
<keyword evidence="8" id="KW-1185">Reference proteome</keyword>
<dbReference type="RefSeq" id="WP_072826647.1">
    <property type="nucleotide sequence ID" value="NZ_LT670849.1"/>
</dbReference>
<evidence type="ECO:0000313" key="7">
    <source>
        <dbReference type="EMBL" id="SHN87090.1"/>
    </source>
</evidence>
<dbReference type="Proteomes" id="UP000184096">
    <property type="component" value="Chromosome I"/>
</dbReference>
<evidence type="ECO:0000256" key="5">
    <source>
        <dbReference type="SAM" id="MobiDB-lite"/>
    </source>
</evidence>
<reference evidence="8" key="1">
    <citation type="submission" date="2016-11" db="EMBL/GenBank/DDBJ databases">
        <authorList>
            <person name="Varghese N."/>
            <person name="Submissions S."/>
        </authorList>
    </citation>
    <scope>NUCLEOTIDE SEQUENCE [LARGE SCALE GENOMIC DNA]</scope>
    <source>
        <strain evidence="8">GAS401</strain>
    </source>
</reference>
<dbReference type="PANTHER" id="PTHR30483">
    <property type="entry name" value="LEUCINE-SPECIFIC-BINDING PROTEIN"/>
    <property type="match status" value="1"/>
</dbReference>
<dbReference type="PRINTS" id="PR00337">
    <property type="entry name" value="LEUILEVALBP"/>
</dbReference>
<dbReference type="CDD" id="cd06340">
    <property type="entry name" value="PBP1_ABC_ligand_binding-like"/>
    <property type="match status" value="1"/>
</dbReference>
<feature type="domain" description="Leucine-binding protein" evidence="6">
    <location>
        <begin position="29"/>
        <end position="351"/>
    </location>
</feature>
<evidence type="ECO:0000313" key="8">
    <source>
        <dbReference type="Proteomes" id="UP000184096"/>
    </source>
</evidence>
<dbReference type="EMBL" id="LT670849">
    <property type="protein sequence ID" value="SHN87090.1"/>
    <property type="molecule type" value="Genomic_DNA"/>
</dbReference>
<name>A0A1M7UVW7_9BRAD</name>
<keyword evidence="3" id="KW-0732">Signal</keyword>
<evidence type="ECO:0000259" key="6">
    <source>
        <dbReference type="Pfam" id="PF13458"/>
    </source>
</evidence>
<dbReference type="Pfam" id="PF13458">
    <property type="entry name" value="Peripla_BP_6"/>
    <property type="match status" value="1"/>
</dbReference>
<dbReference type="Gene3D" id="3.40.50.2300">
    <property type="match status" value="2"/>
</dbReference>
<evidence type="ECO:0000256" key="3">
    <source>
        <dbReference type="ARBA" id="ARBA00022729"/>
    </source>
</evidence>
<dbReference type="InterPro" id="IPR028081">
    <property type="entry name" value="Leu-bd"/>
</dbReference>
<dbReference type="InterPro" id="IPR028082">
    <property type="entry name" value="Peripla_BP_I"/>
</dbReference>
<dbReference type="InterPro" id="IPR000709">
    <property type="entry name" value="Leu_Ile_Val-bd"/>
</dbReference>
<protein>
    <submittedName>
        <fullName evidence="7">Amino acid/amide ABC transporter substrate-binding protein, HAAT family</fullName>
    </submittedName>
</protein>
<evidence type="ECO:0000256" key="2">
    <source>
        <dbReference type="ARBA" id="ARBA00022448"/>
    </source>
</evidence>
<dbReference type="GO" id="GO:0006865">
    <property type="term" value="P:amino acid transport"/>
    <property type="evidence" value="ECO:0007669"/>
    <property type="project" value="UniProtKB-KW"/>
</dbReference>
<feature type="region of interest" description="Disordered" evidence="5">
    <location>
        <begin position="404"/>
        <end position="423"/>
    </location>
</feature>
<dbReference type="InterPro" id="IPR051010">
    <property type="entry name" value="BCAA_transport"/>
</dbReference>
<evidence type="ECO:0000256" key="1">
    <source>
        <dbReference type="ARBA" id="ARBA00010062"/>
    </source>
</evidence>
<accession>A0A1M7UVW7</accession>
<keyword evidence="2" id="KW-0813">Transport</keyword>
<dbReference type="SUPFAM" id="SSF53822">
    <property type="entry name" value="Periplasmic binding protein-like I"/>
    <property type="match status" value="1"/>
</dbReference>
<gene>
    <name evidence="7" type="ORF">SAMN05444170_6993</name>
</gene>
<sequence>MRGIERIGIILASLLLAASPLPVKAQENIRIGVLLPLTGPLAKNGLENWEAMQIARDMINERGGVQGRKIEYLQGDANTPNAAISETERLITKDGIKITTGSFASPIAIAVSQAAERHGVFHWETTGAAEVITRRGFKHTFQVGAPARKYGQAAVDFILNDLAKRLNKPVDALKIALLWENRAFGKSVGDGIRAYTQSKGVKLAYDEGYDQTATDMTPIVQKLKDVAPDIVIAISFPNDAILFQRKAKELDFNVAAFIGVSAGYSSPDLRDSIGDAVVGICVADFPPKVNAAVLTPETKKVAEEFYKRYEAKLKRPPAGHAAAGFSAVWALFTEVLPKAKTFEPDELREVALKLDLPEGSLVNGSGVKFTNFDWADDPKDAGQNLRASIGVWQWTKAGNEEVYPPELATQPPAMVPLPDWSKR</sequence>